<evidence type="ECO:0000259" key="10">
    <source>
        <dbReference type="Pfam" id="PF00061"/>
    </source>
</evidence>
<gene>
    <name evidence="11" type="ORF">D623_10028452</name>
</gene>
<dbReference type="PANTHER" id="PTHR11967:SF2">
    <property type="entry name" value="ALPHA-1-ACID GLYCOPROTEIN 1"/>
    <property type="match status" value="1"/>
</dbReference>
<evidence type="ECO:0000256" key="4">
    <source>
        <dbReference type="ARBA" id="ARBA00022486"/>
    </source>
</evidence>
<dbReference type="InterPro" id="IPR001500">
    <property type="entry name" value="A1A_glycop"/>
</dbReference>
<comment type="similarity">
    <text evidence="2">Belongs to the calycin superfamily. Lipocalin family.</text>
</comment>
<evidence type="ECO:0000256" key="1">
    <source>
        <dbReference type="ARBA" id="ARBA00004613"/>
    </source>
</evidence>
<reference evidence="11 12" key="1">
    <citation type="journal article" date="2013" name="Nat. Commun.">
        <title>Genome analysis reveals insights into physiology and longevity of the Brandt's bat Myotis brandtii.</title>
        <authorList>
            <person name="Seim I."/>
            <person name="Fang X."/>
            <person name="Xiong Z."/>
            <person name="Lobanov A.V."/>
            <person name="Huang Z."/>
            <person name="Ma S."/>
            <person name="Feng Y."/>
            <person name="Turanov A.A."/>
            <person name="Zhu Y."/>
            <person name="Lenz T.L."/>
            <person name="Gerashchenko M.V."/>
            <person name="Fan D."/>
            <person name="Hee Yim S."/>
            <person name="Yao X."/>
            <person name="Jordan D."/>
            <person name="Xiong Y."/>
            <person name="Ma Y."/>
            <person name="Lyapunov A.N."/>
            <person name="Chen G."/>
            <person name="Kulakova O.I."/>
            <person name="Sun Y."/>
            <person name="Lee S.G."/>
            <person name="Bronson R.T."/>
            <person name="Moskalev A.A."/>
            <person name="Sunyaev S.R."/>
            <person name="Zhang G."/>
            <person name="Krogh A."/>
            <person name="Wang J."/>
            <person name="Gladyshev V.N."/>
        </authorList>
    </citation>
    <scope>NUCLEOTIDE SEQUENCE [LARGE SCALE GENOMIC DNA]</scope>
</reference>
<keyword evidence="5" id="KW-0964">Secreted</keyword>
<keyword evidence="6 9" id="KW-0732">Signal</keyword>
<evidence type="ECO:0000256" key="5">
    <source>
        <dbReference type="ARBA" id="ARBA00022525"/>
    </source>
</evidence>
<dbReference type="GO" id="GO:0006953">
    <property type="term" value="P:acute-phase response"/>
    <property type="evidence" value="ECO:0007669"/>
    <property type="project" value="UniProtKB-KW"/>
</dbReference>
<dbReference type="EMBL" id="KE164307">
    <property type="protein sequence ID" value="EPQ16867.1"/>
    <property type="molecule type" value="Genomic_DNA"/>
</dbReference>
<evidence type="ECO:0000256" key="2">
    <source>
        <dbReference type="ARBA" id="ARBA00006889"/>
    </source>
</evidence>
<organism evidence="11 12">
    <name type="scientific">Myotis brandtii</name>
    <name type="common">Brandt's bat</name>
    <dbReference type="NCBI Taxonomy" id="109478"/>
    <lineage>
        <taxon>Eukaryota</taxon>
        <taxon>Metazoa</taxon>
        <taxon>Chordata</taxon>
        <taxon>Craniata</taxon>
        <taxon>Vertebrata</taxon>
        <taxon>Euteleostomi</taxon>
        <taxon>Mammalia</taxon>
        <taxon>Eutheria</taxon>
        <taxon>Laurasiatheria</taxon>
        <taxon>Chiroptera</taxon>
        <taxon>Yangochiroptera</taxon>
        <taxon>Vespertilionidae</taxon>
        <taxon>Myotis</taxon>
    </lineage>
</organism>
<protein>
    <submittedName>
        <fullName evidence="11">Alpha-1-acid glycoprotein</fullName>
    </submittedName>
</protein>
<evidence type="ECO:0000256" key="6">
    <source>
        <dbReference type="ARBA" id="ARBA00022729"/>
    </source>
</evidence>
<name>S7Q7N9_MYOBR</name>
<dbReference type="InterPro" id="IPR012674">
    <property type="entry name" value="Calycin"/>
</dbReference>
<dbReference type="PANTHER" id="PTHR11967">
    <property type="entry name" value="ALPHA-1-ACID GLYCOPROTEIN"/>
    <property type="match status" value="1"/>
</dbReference>
<evidence type="ECO:0000256" key="9">
    <source>
        <dbReference type="SAM" id="SignalP"/>
    </source>
</evidence>
<feature type="domain" description="Lipocalin/cytosolic fatty-acid binding" evidence="10">
    <location>
        <begin position="39"/>
        <end position="109"/>
    </location>
</feature>
<dbReference type="eggNOG" id="ENOG502S0Q2">
    <property type="taxonomic scope" value="Eukaryota"/>
</dbReference>
<keyword evidence="8" id="KW-0325">Glycoprotein</keyword>
<feature type="signal peptide" evidence="9">
    <location>
        <begin position="1"/>
        <end position="18"/>
    </location>
</feature>
<dbReference type="SUPFAM" id="SSF50814">
    <property type="entry name" value="Lipocalins"/>
    <property type="match status" value="1"/>
</dbReference>
<comment type="subcellular location">
    <subcellularLocation>
        <location evidence="1">Secreted</location>
    </subcellularLocation>
</comment>
<keyword evidence="4" id="KW-0011">Acute phase</keyword>
<sequence>MALPWALAVLSLLPLLDAQSLACPNFSVPITNASLDQISGKWFYIASAYRFPEYKKEASKIHAVFFYFTPNNTEDTILLRQYMTIGDQCIYNSTSLKVNRENGTLSKHSEP</sequence>
<dbReference type="InterPro" id="IPR000566">
    <property type="entry name" value="Lipocln_cytosolic_FA-bd_dom"/>
</dbReference>
<feature type="chain" id="PRO_5004543883" evidence="9">
    <location>
        <begin position="19"/>
        <end position="111"/>
    </location>
</feature>
<dbReference type="GO" id="GO:0002682">
    <property type="term" value="P:regulation of immune system process"/>
    <property type="evidence" value="ECO:0007669"/>
    <property type="project" value="InterPro"/>
</dbReference>
<dbReference type="Gene3D" id="2.40.128.20">
    <property type="match status" value="1"/>
</dbReference>
<proteinExistence type="inferred from homology"/>
<dbReference type="Pfam" id="PF00061">
    <property type="entry name" value="Lipocalin"/>
    <property type="match status" value="1"/>
</dbReference>
<dbReference type="AlphaFoldDB" id="S7Q7N9"/>
<dbReference type="PRINTS" id="PR00708">
    <property type="entry name" value="A1AGLPROTEIN"/>
</dbReference>
<evidence type="ECO:0000256" key="8">
    <source>
        <dbReference type="ARBA" id="ARBA00023180"/>
    </source>
</evidence>
<evidence type="ECO:0000313" key="12">
    <source>
        <dbReference type="Proteomes" id="UP000052978"/>
    </source>
</evidence>
<keyword evidence="7" id="KW-1015">Disulfide bond</keyword>
<keyword evidence="3" id="KW-0813">Transport</keyword>
<dbReference type="GO" id="GO:0005615">
    <property type="term" value="C:extracellular space"/>
    <property type="evidence" value="ECO:0007669"/>
    <property type="project" value="InterPro"/>
</dbReference>
<dbReference type="Proteomes" id="UP000052978">
    <property type="component" value="Unassembled WGS sequence"/>
</dbReference>
<evidence type="ECO:0000256" key="7">
    <source>
        <dbReference type="ARBA" id="ARBA00023157"/>
    </source>
</evidence>
<accession>S7Q7N9</accession>
<evidence type="ECO:0000313" key="11">
    <source>
        <dbReference type="EMBL" id="EPQ16867.1"/>
    </source>
</evidence>
<evidence type="ECO:0000256" key="3">
    <source>
        <dbReference type="ARBA" id="ARBA00022448"/>
    </source>
</evidence>
<keyword evidence="12" id="KW-1185">Reference proteome</keyword>